<gene>
    <name evidence="2" type="ORF">J1N35_029387</name>
</gene>
<evidence type="ECO:0000259" key="1">
    <source>
        <dbReference type="Pfam" id="PF13966"/>
    </source>
</evidence>
<proteinExistence type="predicted"/>
<dbReference type="OrthoDB" id="1103161at2759"/>
<sequence>MVIDYSNNSGFSKVKWGDLFIRPLLDRKLGILSGVTERVKSVVLVPDLEDSLNWVHNNKGEFSVKKLIDLLIEGEGDEINFAFDNIWKLKVPPRVQNFLRMLAIYKVPTKDFLVKRGASAKHNECMPMV</sequence>
<evidence type="ECO:0000313" key="3">
    <source>
        <dbReference type="Proteomes" id="UP000828251"/>
    </source>
</evidence>
<dbReference type="InterPro" id="IPR026960">
    <property type="entry name" value="RVT-Znf"/>
</dbReference>
<dbReference type="AlphaFoldDB" id="A0A9D3UY64"/>
<accession>A0A9D3UY64</accession>
<name>A0A9D3UY64_9ROSI</name>
<dbReference type="EMBL" id="JAIQCV010000009">
    <property type="protein sequence ID" value="KAH1064400.1"/>
    <property type="molecule type" value="Genomic_DNA"/>
</dbReference>
<evidence type="ECO:0000313" key="2">
    <source>
        <dbReference type="EMBL" id="KAH1064400.1"/>
    </source>
</evidence>
<dbReference type="Pfam" id="PF13966">
    <property type="entry name" value="zf-RVT"/>
    <property type="match status" value="1"/>
</dbReference>
<organism evidence="2 3">
    <name type="scientific">Gossypium stocksii</name>
    <dbReference type="NCBI Taxonomy" id="47602"/>
    <lineage>
        <taxon>Eukaryota</taxon>
        <taxon>Viridiplantae</taxon>
        <taxon>Streptophyta</taxon>
        <taxon>Embryophyta</taxon>
        <taxon>Tracheophyta</taxon>
        <taxon>Spermatophyta</taxon>
        <taxon>Magnoliopsida</taxon>
        <taxon>eudicotyledons</taxon>
        <taxon>Gunneridae</taxon>
        <taxon>Pentapetalae</taxon>
        <taxon>rosids</taxon>
        <taxon>malvids</taxon>
        <taxon>Malvales</taxon>
        <taxon>Malvaceae</taxon>
        <taxon>Malvoideae</taxon>
        <taxon>Gossypium</taxon>
    </lineage>
</organism>
<reference evidence="2 3" key="1">
    <citation type="journal article" date="2021" name="Plant Biotechnol. J.">
        <title>Multi-omics assisted identification of the key and species-specific regulatory components of drought-tolerant mechanisms in Gossypium stocksii.</title>
        <authorList>
            <person name="Yu D."/>
            <person name="Ke L."/>
            <person name="Zhang D."/>
            <person name="Wu Y."/>
            <person name="Sun Y."/>
            <person name="Mei J."/>
            <person name="Sun J."/>
            <person name="Sun Y."/>
        </authorList>
    </citation>
    <scope>NUCLEOTIDE SEQUENCE [LARGE SCALE GENOMIC DNA]</scope>
    <source>
        <strain evidence="3">cv. E1</strain>
        <tissue evidence="2">Leaf</tissue>
    </source>
</reference>
<feature type="domain" description="Reverse transcriptase zinc-binding" evidence="1">
    <location>
        <begin position="62"/>
        <end position="125"/>
    </location>
</feature>
<keyword evidence="3" id="KW-1185">Reference proteome</keyword>
<comment type="caution">
    <text evidence="2">The sequence shown here is derived from an EMBL/GenBank/DDBJ whole genome shotgun (WGS) entry which is preliminary data.</text>
</comment>
<protein>
    <recommendedName>
        <fullName evidence="1">Reverse transcriptase zinc-binding domain-containing protein</fullName>
    </recommendedName>
</protein>
<dbReference type="Proteomes" id="UP000828251">
    <property type="component" value="Unassembled WGS sequence"/>
</dbReference>